<proteinExistence type="predicted"/>
<sequence>MRESAAVGGALCLMRFLPLLDVLASPVRRPVDDVIRGCLHSGGIADGVLISLDEYSEARGPRQDFDRPDYFEQTIADIALLTAGAGRTRSFSANTSANERAVEMWDVLARLMNERTQGSTPSVITDFAERERCAQREDEQALAVREHDPTAVTRRADQLASAVAATTAELSKVSAALGWRPSGPCGPPCTWPVCAPAAADCVRHRPFRPQQTLAARLRRKPGAEPRPWYVISLHFLADDDEPFEFVTEVGADGYEVRKVAQYVDGRLVRVDRDHPLQGPGRARVGARSVMDGARGRRGRARRGGVRGVLRTTLAGGAHGLHRGVPPVRDLT</sequence>
<accession>A0ABP4EMZ0</accession>
<evidence type="ECO:0000313" key="1">
    <source>
        <dbReference type="EMBL" id="GAA1113062.1"/>
    </source>
</evidence>
<gene>
    <name evidence="1" type="ORF">GCM10009663_62470</name>
</gene>
<reference evidence="2" key="1">
    <citation type="journal article" date="2019" name="Int. J. Syst. Evol. Microbiol.">
        <title>The Global Catalogue of Microorganisms (GCM) 10K type strain sequencing project: providing services to taxonomists for standard genome sequencing and annotation.</title>
        <authorList>
            <consortium name="The Broad Institute Genomics Platform"/>
            <consortium name="The Broad Institute Genome Sequencing Center for Infectious Disease"/>
            <person name="Wu L."/>
            <person name="Ma J."/>
        </authorList>
    </citation>
    <scope>NUCLEOTIDE SEQUENCE [LARGE SCALE GENOMIC DNA]</scope>
    <source>
        <strain evidence="2">JCM 13002</strain>
    </source>
</reference>
<organism evidence="1 2">
    <name type="scientific">Kitasatospora arboriphila</name>
    <dbReference type="NCBI Taxonomy" id="258052"/>
    <lineage>
        <taxon>Bacteria</taxon>
        <taxon>Bacillati</taxon>
        <taxon>Actinomycetota</taxon>
        <taxon>Actinomycetes</taxon>
        <taxon>Kitasatosporales</taxon>
        <taxon>Streptomycetaceae</taxon>
        <taxon>Kitasatospora</taxon>
    </lineage>
</organism>
<evidence type="ECO:0000313" key="2">
    <source>
        <dbReference type="Proteomes" id="UP001499987"/>
    </source>
</evidence>
<comment type="caution">
    <text evidence="1">The sequence shown here is derived from an EMBL/GenBank/DDBJ whole genome shotgun (WGS) entry which is preliminary data.</text>
</comment>
<dbReference type="EMBL" id="BAAALD010000087">
    <property type="protein sequence ID" value="GAA1113062.1"/>
    <property type="molecule type" value="Genomic_DNA"/>
</dbReference>
<name>A0ABP4EMZ0_9ACTN</name>
<dbReference type="RefSeq" id="WP_344627057.1">
    <property type="nucleotide sequence ID" value="NZ_BAAALD010000087.1"/>
</dbReference>
<keyword evidence="2" id="KW-1185">Reference proteome</keyword>
<dbReference type="Proteomes" id="UP001499987">
    <property type="component" value="Unassembled WGS sequence"/>
</dbReference>
<protein>
    <submittedName>
        <fullName evidence="1">Uncharacterized protein</fullName>
    </submittedName>
</protein>